<feature type="region of interest" description="Disordered" evidence="1">
    <location>
        <begin position="32"/>
        <end position="132"/>
    </location>
</feature>
<dbReference type="Proteomes" id="UP000068137">
    <property type="component" value="Chromosome"/>
</dbReference>
<protein>
    <submittedName>
        <fullName evidence="2">Uncharacterized protein</fullName>
    </submittedName>
</protein>
<dbReference type="STRING" id="1528099.AL705_03980"/>
<reference evidence="2 3" key="1">
    <citation type="journal article" date="2015" name="Genome Announc.">
        <title>Complete Genome Sequences for Two Strains of a Novel Fastidious, Partially Acid-Fast, Gram-Positive Corynebacterineae Bacterium, Derived from Human Clinical Samples.</title>
        <authorList>
            <person name="Nicholson A.C."/>
            <person name="Bell M."/>
            <person name="Humrighouse B.W."/>
            <person name="McQuiston J.R."/>
        </authorList>
    </citation>
    <scope>NUCLEOTIDE SEQUENCE [LARGE SCALE GENOMIC DNA]</scope>
    <source>
        <strain evidence="2 3">X1698</strain>
    </source>
</reference>
<gene>
    <name evidence="2" type="ORF">AL705_03980</name>
</gene>
<feature type="compositionally biased region" description="Acidic residues" evidence="1">
    <location>
        <begin position="78"/>
        <end position="87"/>
    </location>
</feature>
<evidence type="ECO:0000313" key="3">
    <source>
        <dbReference type="Proteomes" id="UP000068137"/>
    </source>
</evidence>
<feature type="compositionally biased region" description="Low complexity" evidence="1">
    <location>
        <begin position="49"/>
        <end position="58"/>
    </location>
</feature>
<dbReference type="KEGG" id="cbq:AL705_03980"/>
<sequence length="163" mass="16562">MEEEPAGALYYCCFHVGAAFLGDQWAGHLGAYHDPPKHGSDGGDQQENSVDPAAAAGSGPVGGIQHHEDHESTAGGDGGDEPPEPVGDDGVGGAQGKDQGNYADSSNKNGNSQSAQRGSVGVQQCRETTGGGGRARLSALLTPLLNQGGFLLRAVRHASILAF</sequence>
<dbReference type="EMBL" id="CP012390">
    <property type="protein sequence ID" value="ALE18940.1"/>
    <property type="molecule type" value="Genomic_DNA"/>
</dbReference>
<dbReference type="AlphaFoldDB" id="A0A0M3TBI4"/>
<evidence type="ECO:0000313" key="2">
    <source>
        <dbReference type="EMBL" id="ALE18940.1"/>
    </source>
</evidence>
<proteinExistence type="predicted"/>
<organism evidence="2 3">
    <name type="scientific">Lawsonella clevelandensis</name>
    <dbReference type="NCBI Taxonomy" id="1528099"/>
    <lineage>
        <taxon>Bacteria</taxon>
        <taxon>Bacillati</taxon>
        <taxon>Actinomycetota</taxon>
        <taxon>Actinomycetes</taxon>
        <taxon>Mycobacteriales</taxon>
        <taxon>Lawsonellaceae</taxon>
        <taxon>Lawsonella</taxon>
    </lineage>
</organism>
<accession>A0A0M3TBI4</accession>
<name>A0A0M3TBI4_9ACTN</name>
<evidence type="ECO:0000256" key="1">
    <source>
        <dbReference type="SAM" id="MobiDB-lite"/>
    </source>
</evidence>
<feature type="compositionally biased region" description="Polar residues" evidence="1">
    <location>
        <begin position="102"/>
        <end position="127"/>
    </location>
</feature>